<protein>
    <submittedName>
        <fullName evidence="4">Metallophosphoesterase</fullName>
    </submittedName>
</protein>
<dbReference type="InterPro" id="IPR029052">
    <property type="entry name" value="Metallo-depent_PP-like"/>
</dbReference>
<dbReference type="PANTHER" id="PTHR31302:SF31">
    <property type="entry name" value="PHOSPHODIESTERASE YAEI"/>
    <property type="match status" value="1"/>
</dbReference>
<dbReference type="PANTHER" id="PTHR31302">
    <property type="entry name" value="TRANSMEMBRANE PROTEIN WITH METALLOPHOSPHOESTERASE DOMAIN-RELATED"/>
    <property type="match status" value="1"/>
</dbReference>
<dbReference type="InterPro" id="IPR006311">
    <property type="entry name" value="TAT_signal"/>
</dbReference>
<evidence type="ECO:0000313" key="4">
    <source>
        <dbReference type="EMBL" id="NEW06552.1"/>
    </source>
</evidence>
<dbReference type="GO" id="GO:0008758">
    <property type="term" value="F:UDP-2,3-diacylglucosamine hydrolase activity"/>
    <property type="evidence" value="ECO:0007669"/>
    <property type="project" value="TreeGrafter"/>
</dbReference>
<feature type="domain" description="Calcineurin-like phosphoesterase" evidence="3">
    <location>
        <begin position="62"/>
        <end position="224"/>
    </location>
</feature>
<dbReference type="Pfam" id="PF00149">
    <property type="entry name" value="Metallophos"/>
    <property type="match status" value="1"/>
</dbReference>
<name>A0A6G3ZWP3_9BACL</name>
<comment type="caution">
    <text evidence="4">The sequence shown here is derived from an EMBL/GenBank/DDBJ whole genome shotgun (WGS) entry which is preliminary data.</text>
</comment>
<dbReference type="RefSeq" id="WP_163945776.1">
    <property type="nucleotide sequence ID" value="NZ_JAAIKC010000003.1"/>
</dbReference>
<dbReference type="CDD" id="cd07385">
    <property type="entry name" value="MPP_YkuE_C"/>
    <property type="match status" value="1"/>
</dbReference>
<gene>
    <name evidence="4" type="ORF">GK047_11065</name>
</gene>
<dbReference type="EMBL" id="JAAIKC010000003">
    <property type="protein sequence ID" value="NEW06552.1"/>
    <property type="molecule type" value="Genomic_DNA"/>
</dbReference>
<dbReference type="InterPro" id="IPR051158">
    <property type="entry name" value="Metallophosphoesterase_sf"/>
</dbReference>
<keyword evidence="2" id="KW-0378">Hydrolase</keyword>
<dbReference type="PROSITE" id="PS51318">
    <property type="entry name" value="TAT"/>
    <property type="match status" value="1"/>
</dbReference>
<organism evidence="4">
    <name type="scientific">Paenibacillus sp. SYP-B3998</name>
    <dbReference type="NCBI Taxonomy" id="2678564"/>
    <lineage>
        <taxon>Bacteria</taxon>
        <taxon>Bacillati</taxon>
        <taxon>Bacillota</taxon>
        <taxon>Bacilli</taxon>
        <taxon>Bacillales</taxon>
        <taxon>Paenibacillaceae</taxon>
        <taxon>Paenibacillus</taxon>
    </lineage>
</organism>
<proteinExistence type="predicted"/>
<accession>A0A6G3ZWP3</accession>
<dbReference type="InterPro" id="IPR004843">
    <property type="entry name" value="Calcineurin-like_PHP"/>
</dbReference>
<dbReference type="Gene3D" id="3.60.21.10">
    <property type="match status" value="1"/>
</dbReference>
<reference evidence="4" key="1">
    <citation type="submission" date="2020-02" db="EMBL/GenBank/DDBJ databases">
        <authorList>
            <person name="Shen X.-R."/>
            <person name="Zhang Y.-X."/>
        </authorList>
    </citation>
    <scope>NUCLEOTIDE SEQUENCE</scope>
    <source>
        <strain evidence="4">SYP-B3998</strain>
    </source>
</reference>
<dbReference type="AlphaFoldDB" id="A0A6G3ZWP3"/>
<dbReference type="GO" id="GO:0009245">
    <property type="term" value="P:lipid A biosynthetic process"/>
    <property type="evidence" value="ECO:0007669"/>
    <property type="project" value="TreeGrafter"/>
</dbReference>
<dbReference type="GO" id="GO:0046872">
    <property type="term" value="F:metal ion binding"/>
    <property type="evidence" value="ECO:0007669"/>
    <property type="project" value="UniProtKB-KW"/>
</dbReference>
<dbReference type="GO" id="GO:0016020">
    <property type="term" value="C:membrane"/>
    <property type="evidence" value="ECO:0007669"/>
    <property type="project" value="GOC"/>
</dbReference>
<sequence>MQQSPPLSRRSFLKKGVVLAGSALASGGLVGSYSTLVEPRWYEITKVNILLERLPGAFHGKKLVHISDFHIGHHFDLKQLQVVTNLVRQEKPDLLCFTGDLFDSKVTEDPQLTSDILASLEVPLGKWSVLGNHDYDVSNEKTAAILQNGGFQTLSNSYRTIRHAGQTIQIAGVEDMLTGAPDLDEALRGTNADAFTLLLSHSPNFADYAAERPIDLQLSGHSHGGQIRLPVIGALVTPPLGDKYVMGLHSVPGYKLQVYTTRGIGTTIFPLRFMCRPEITVITLEKTKP</sequence>
<evidence type="ECO:0000256" key="2">
    <source>
        <dbReference type="ARBA" id="ARBA00022801"/>
    </source>
</evidence>
<dbReference type="SUPFAM" id="SSF56300">
    <property type="entry name" value="Metallo-dependent phosphatases"/>
    <property type="match status" value="1"/>
</dbReference>
<evidence type="ECO:0000256" key="1">
    <source>
        <dbReference type="ARBA" id="ARBA00022723"/>
    </source>
</evidence>
<evidence type="ECO:0000259" key="3">
    <source>
        <dbReference type="Pfam" id="PF00149"/>
    </source>
</evidence>
<keyword evidence="1" id="KW-0479">Metal-binding</keyword>